<keyword evidence="2" id="KW-0106">Calcium</keyword>
<name>A0A151X7D1_9HYME</name>
<dbReference type="FunFam" id="1.10.238.10:FF:000178">
    <property type="entry name" value="Calmodulin-2 A"/>
    <property type="match status" value="1"/>
</dbReference>
<dbReference type="SUPFAM" id="SSF47473">
    <property type="entry name" value="EF-hand"/>
    <property type="match status" value="2"/>
</dbReference>
<dbReference type="EMBL" id="KQ982450">
    <property type="protein sequence ID" value="KYQ56234.1"/>
    <property type="molecule type" value="Genomic_DNA"/>
</dbReference>
<dbReference type="Pfam" id="PF13833">
    <property type="entry name" value="EF-hand_8"/>
    <property type="match status" value="1"/>
</dbReference>
<dbReference type="PANTHER" id="PTHR23048">
    <property type="entry name" value="MYOSIN LIGHT CHAIN 1, 3"/>
    <property type="match status" value="1"/>
</dbReference>
<feature type="domain" description="EF-hand" evidence="3">
    <location>
        <begin position="1"/>
        <end position="29"/>
    </location>
</feature>
<feature type="domain" description="EF-hand" evidence="3">
    <location>
        <begin position="71"/>
        <end position="106"/>
    </location>
</feature>
<sequence>MAFDAFDHDKKGSISTSMVNTILGMLGHEVPSEQLAEIIAEIDTWGTGELKFEEFCQLASRFLEEDTDTEAIQHELREAFRLYDKEGNGYITTEVFRDILHELDDALSPEELDMIIEEVDTDGSGTLDYDGEILRDAQEDLNKDQIALLKKAFDAFDQQKKGSIGTNMVGTILTMLGHELSENTLQEIISEVDEDGSGELEFEEFCTLAARFLVEEDTEAMQQELREAFRLYDKEGNGYITTAVFRDILHELDDKLSPEELDLMIEEIDADGSGTLDFDAKSIERSISLSPWVVRQVCSPRENCAIGNARQREEMLRLSAIYMQGVRVCEHVLSYYVYPYLLQAYLRLTKQYNICLDVFLPQDVFLVVRAEPRRDLLGDSIQPCVIDVISSPGVTVAQLARAPNVYPEMSDNVKLKSLYFLWIFAHSYRLTTSLRGKICVRKIGKAIEAYRAAPLDSVHHTGSRDTRGNLHRSARSLTIGFLATRAHRHTCLVMTNPFDTLEPTDKRGEFPRCTNDSSSMLNKI</sequence>
<accession>A0A151X7D1</accession>
<dbReference type="GO" id="GO:0005509">
    <property type="term" value="F:calcium ion binding"/>
    <property type="evidence" value="ECO:0007669"/>
    <property type="project" value="InterPro"/>
</dbReference>
<dbReference type="FunFam" id="1.10.238.10:FF:000001">
    <property type="entry name" value="Calmodulin 1"/>
    <property type="match status" value="1"/>
</dbReference>
<keyword evidence="5" id="KW-1185">Reference proteome</keyword>
<proteinExistence type="predicted"/>
<evidence type="ECO:0000259" key="3">
    <source>
        <dbReference type="PROSITE" id="PS50222"/>
    </source>
</evidence>
<feature type="domain" description="EF-hand" evidence="3">
    <location>
        <begin position="144"/>
        <end position="179"/>
    </location>
</feature>
<evidence type="ECO:0000256" key="2">
    <source>
        <dbReference type="ARBA" id="ARBA00022837"/>
    </source>
</evidence>
<dbReference type="PANTHER" id="PTHR23048:SF0">
    <property type="entry name" value="CALMODULIN LIKE 3"/>
    <property type="match status" value="1"/>
</dbReference>
<keyword evidence="1" id="KW-0677">Repeat</keyword>
<dbReference type="SMART" id="SM00054">
    <property type="entry name" value="EFh"/>
    <property type="match status" value="7"/>
</dbReference>
<dbReference type="PROSITE" id="PS50222">
    <property type="entry name" value="EF_HAND_2"/>
    <property type="match status" value="6"/>
</dbReference>
<dbReference type="InterPro" id="IPR002048">
    <property type="entry name" value="EF_hand_dom"/>
</dbReference>
<evidence type="ECO:0000313" key="4">
    <source>
        <dbReference type="EMBL" id="KYQ56234.1"/>
    </source>
</evidence>
<feature type="domain" description="EF-hand" evidence="3">
    <location>
        <begin position="180"/>
        <end position="215"/>
    </location>
</feature>
<reference evidence="4 5" key="1">
    <citation type="submission" date="2015-09" db="EMBL/GenBank/DDBJ databases">
        <title>Trachymyrmex zeteki WGS genome.</title>
        <authorList>
            <person name="Nygaard S."/>
            <person name="Hu H."/>
            <person name="Boomsma J."/>
            <person name="Zhang G."/>
        </authorList>
    </citation>
    <scope>NUCLEOTIDE SEQUENCE [LARGE SCALE GENOMIC DNA]</scope>
    <source>
        <strain evidence="4">Tzet28-1</strain>
        <tissue evidence="4">Whole body</tissue>
    </source>
</reference>
<organism evidence="4 5">
    <name type="scientific">Mycetomoellerius zeteki</name>
    <dbReference type="NCBI Taxonomy" id="64791"/>
    <lineage>
        <taxon>Eukaryota</taxon>
        <taxon>Metazoa</taxon>
        <taxon>Ecdysozoa</taxon>
        <taxon>Arthropoda</taxon>
        <taxon>Hexapoda</taxon>
        <taxon>Insecta</taxon>
        <taxon>Pterygota</taxon>
        <taxon>Neoptera</taxon>
        <taxon>Endopterygota</taxon>
        <taxon>Hymenoptera</taxon>
        <taxon>Apocrita</taxon>
        <taxon>Aculeata</taxon>
        <taxon>Formicoidea</taxon>
        <taxon>Formicidae</taxon>
        <taxon>Myrmicinae</taxon>
        <taxon>Mycetomoellerius</taxon>
    </lineage>
</organism>
<feature type="domain" description="EF-hand" evidence="3">
    <location>
        <begin position="30"/>
        <end position="65"/>
    </location>
</feature>
<dbReference type="Pfam" id="PF13499">
    <property type="entry name" value="EF-hand_7"/>
    <property type="match status" value="3"/>
</dbReference>
<dbReference type="AlphaFoldDB" id="A0A151X7D1"/>
<evidence type="ECO:0000313" key="5">
    <source>
        <dbReference type="Proteomes" id="UP000075809"/>
    </source>
</evidence>
<dbReference type="InterPro" id="IPR011992">
    <property type="entry name" value="EF-hand-dom_pair"/>
</dbReference>
<dbReference type="STRING" id="64791.A0A151X7D1"/>
<evidence type="ECO:0000256" key="1">
    <source>
        <dbReference type="ARBA" id="ARBA00022737"/>
    </source>
</evidence>
<protein>
    <submittedName>
        <fullName evidence="4">Troponin C, isoform 1</fullName>
    </submittedName>
</protein>
<feature type="domain" description="EF-hand" evidence="3">
    <location>
        <begin position="220"/>
        <end position="255"/>
    </location>
</feature>
<dbReference type="InterPro" id="IPR050230">
    <property type="entry name" value="CALM/Myosin/TropC-like"/>
</dbReference>
<dbReference type="InterPro" id="IPR018247">
    <property type="entry name" value="EF_Hand_1_Ca_BS"/>
</dbReference>
<dbReference type="Proteomes" id="UP000075809">
    <property type="component" value="Unassembled WGS sequence"/>
</dbReference>
<dbReference type="Gene3D" id="1.10.238.10">
    <property type="entry name" value="EF-hand"/>
    <property type="match status" value="4"/>
</dbReference>
<dbReference type="CDD" id="cd00051">
    <property type="entry name" value="EFh"/>
    <property type="match status" value="2"/>
</dbReference>
<gene>
    <name evidence="4" type="ORF">ALC60_04848</name>
</gene>
<dbReference type="GO" id="GO:0016460">
    <property type="term" value="C:myosin II complex"/>
    <property type="evidence" value="ECO:0007669"/>
    <property type="project" value="TreeGrafter"/>
</dbReference>
<dbReference type="PROSITE" id="PS00018">
    <property type="entry name" value="EF_HAND_1"/>
    <property type="match status" value="1"/>
</dbReference>